<sequence>MLTFFIAIYTFQLRPFLQKCPSLSTPNPLPSFVPHRKPPTPPSTSVSGFDHHSCSAESAVSPLANTITSRLSDHADGMAASRPSARHPPRLDVKVACRRAPPSRSSTLSVMADSRPQRPANRLGPSRFDYFPLEMMWVETLENYFTPGHPAFFPRQCMSERWQTAVLRLKLPIFPPPVLRISPSFMRPNSHCFSSLSLPPRLDNKTMSKRQCQHQPIRAPCDADGKDKRIFDPCPSLKSPSWSPSSARLYQLPPSMALWLRETKE</sequence>
<evidence type="ECO:0000313" key="3">
    <source>
        <dbReference type="Proteomes" id="UP001620626"/>
    </source>
</evidence>
<dbReference type="AlphaFoldDB" id="A0ABD2K8L0"/>
<gene>
    <name evidence="2" type="ORF">niasHT_029033</name>
</gene>
<evidence type="ECO:0000256" key="1">
    <source>
        <dbReference type="SAM" id="MobiDB-lite"/>
    </source>
</evidence>
<name>A0ABD2K8L0_9BILA</name>
<protein>
    <submittedName>
        <fullName evidence="2">Uncharacterized protein</fullName>
    </submittedName>
</protein>
<dbReference type="EMBL" id="JBICBT010000816">
    <property type="protein sequence ID" value="KAL3099226.1"/>
    <property type="molecule type" value="Genomic_DNA"/>
</dbReference>
<feature type="region of interest" description="Disordered" evidence="1">
    <location>
        <begin position="98"/>
        <end position="122"/>
    </location>
</feature>
<comment type="caution">
    <text evidence="2">The sequence shown here is derived from an EMBL/GenBank/DDBJ whole genome shotgun (WGS) entry which is preliminary data.</text>
</comment>
<evidence type="ECO:0000313" key="2">
    <source>
        <dbReference type="EMBL" id="KAL3099226.1"/>
    </source>
</evidence>
<dbReference type="Proteomes" id="UP001620626">
    <property type="component" value="Unassembled WGS sequence"/>
</dbReference>
<keyword evidence="3" id="KW-1185">Reference proteome</keyword>
<reference evidence="2 3" key="1">
    <citation type="submission" date="2024-10" db="EMBL/GenBank/DDBJ databases">
        <authorList>
            <person name="Kim D."/>
        </authorList>
    </citation>
    <scope>NUCLEOTIDE SEQUENCE [LARGE SCALE GENOMIC DNA]</scope>
    <source>
        <strain evidence="2">BH-2024</strain>
    </source>
</reference>
<accession>A0ABD2K8L0</accession>
<organism evidence="2 3">
    <name type="scientific">Heterodera trifolii</name>
    <dbReference type="NCBI Taxonomy" id="157864"/>
    <lineage>
        <taxon>Eukaryota</taxon>
        <taxon>Metazoa</taxon>
        <taxon>Ecdysozoa</taxon>
        <taxon>Nematoda</taxon>
        <taxon>Chromadorea</taxon>
        <taxon>Rhabditida</taxon>
        <taxon>Tylenchina</taxon>
        <taxon>Tylenchomorpha</taxon>
        <taxon>Tylenchoidea</taxon>
        <taxon>Heteroderidae</taxon>
        <taxon>Heteroderinae</taxon>
        <taxon>Heterodera</taxon>
    </lineage>
</organism>
<proteinExistence type="predicted"/>